<protein>
    <submittedName>
        <fullName evidence="1">Uncharacterized protein</fullName>
    </submittedName>
</protein>
<comment type="caution">
    <text evidence="1">The sequence shown here is derived from an EMBL/GenBank/DDBJ whole genome shotgun (WGS) entry which is preliminary data.</text>
</comment>
<dbReference type="AlphaFoldDB" id="A0A8S9ID85"/>
<gene>
    <name evidence="1" type="ORF">F2Q68_00024656</name>
</gene>
<evidence type="ECO:0000313" key="1">
    <source>
        <dbReference type="EMBL" id="KAF2567840.1"/>
    </source>
</evidence>
<proteinExistence type="predicted"/>
<organism evidence="1 2">
    <name type="scientific">Brassica cretica</name>
    <name type="common">Mustard</name>
    <dbReference type="NCBI Taxonomy" id="69181"/>
    <lineage>
        <taxon>Eukaryota</taxon>
        <taxon>Viridiplantae</taxon>
        <taxon>Streptophyta</taxon>
        <taxon>Embryophyta</taxon>
        <taxon>Tracheophyta</taxon>
        <taxon>Spermatophyta</taxon>
        <taxon>Magnoliopsida</taxon>
        <taxon>eudicotyledons</taxon>
        <taxon>Gunneridae</taxon>
        <taxon>Pentapetalae</taxon>
        <taxon>rosids</taxon>
        <taxon>malvids</taxon>
        <taxon>Brassicales</taxon>
        <taxon>Brassicaceae</taxon>
        <taxon>Brassiceae</taxon>
        <taxon>Brassica</taxon>
    </lineage>
</organism>
<reference evidence="1" key="1">
    <citation type="submission" date="2019-12" db="EMBL/GenBank/DDBJ databases">
        <title>Genome sequencing and annotation of Brassica cretica.</title>
        <authorList>
            <person name="Studholme D.J."/>
            <person name="Sarris P.F."/>
        </authorList>
    </citation>
    <scope>NUCLEOTIDE SEQUENCE</scope>
    <source>
        <strain evidence="1">PFS-001/15</strain>
        <tissue evidence="1">Leaf</tissue>
    </source>
</reference>
<sequence length="67" mass="7572">MKEMKVVGMGRSRVVRLGLGLVNSNQTGQNRRGTYLDRLGSDLEWSLRVAENASDLTWSLRHVDLID</sequence>
<dbReference type="EMBL" id="QGKW02001911">
    <property type="protein sequence ID" value="KAF2567840.1"/>
    <property type="molecule type" value="Genomic_DNA"/>
</dbReference>
<name>A0A8S9ID85_BRACR</name>
<evidence type="ECO:0000313" key="2">
    <source>
        <dbReference type="Proteomes" id="UP000712281"/>
    </source>
</evidence>
<accession>A0A8S9ID85</accession>
<dbReference type="Proteomes" id="UP000712281">
    <property type="component" value="Unassembled WGS sequence"/>
</dbReference>